<evidence type="ECO:0000313" key="4">
    <source>
        <dbReference type="Proteomes" id="UP000289437"/>
    </source>
</evidence>
<dbReference type="PANTHER" id="PTHR43540">
    <property type="entry name" value="PEROXYUREIDOACRYLATE/UREIDOACRYLATE AMIDOHYDROLASE-RELATED"/>
    <property type="match status" value="1"/>
</dbReference>
<dbReference type="AlphaFoldDB" id="A0A4Q0SSS8"/>
<comment type="caution">
    <text evidence="3">The sequence shown here is derived from an EMBL/GenBank/DDBJ whole genome shotgun (WGS) entry which is preliminary data.</text>
</comment>
<dbReference type="SUPFAM" id="SSF52499">
    <property type="entry name" value="Isochorismatase-like hydrolases"/>
    <property type="match status" value="1"/>
</dbReference>
<protein>
    <submittedName>
        <fullName evidence="3">Nicotinamidase</fullName>
    </submittedName>
</protein>
<reference evidence="3 4" key="1">
    <citation type="submission" date="2018-11" db="EMBL/GenBank/DDBJ databases">
        <authorList>
            <person name="Mardanov A.V."/>
            <person name="Ravin N.V."/>
            <person name="Dedysh S.N."/>
        </authorList>
    </citation>
    <scope>NUCLEOTIDE SEQUENCE [LARGE SCALE GENOMIC DNA]</scope>
    <source>
        <strain evidence="3 4">AF10</strain>
    </source>
</reference>
<feature type="domain" description="Isochorismatase-like" evidence="2">
    <location>
        <begin position="3"/>
        <end position="87"/>
    </location>
</feature>
<gene>
    <name evidence="3" type="ORF">GRAN_4952</name>
</gene>
<accession>A0A4Q0SSS8</accession>
<dbReference type="EMBL" id="RDSM01000006">
    <property type="protein sequence ID" value="RXH53983.1"/>
    <property type="molecule type" value="Genomic_DNA"/>
</dbReference>
<organism evidence="3 4">
    <name type="scientific">Granulicella sibirica</name>
    <dbReference type="NCBI Taxonomy" id="2479048"/>
    <lineage>
        <taxon>Bacteria</taxon>
        <taxon>Pseudomonadati</taxon>
        <taxon>Acidobacteriota</taxon>
        <taxon>Terriglobia</taxon>
        <taxon>Terriglobales</taxon>
        <taxon>Acidobacteriaceae</taxon>
        <taxon>Granulicella</taxon>
    </lineage>
</organism>
<reference evidence="4" key="2">
    <citation type="submission" date="2019-02" db="EMBL/GenBank/DDBJ databases">
        <title>Granulicella sibirica sp. nov., a psychrotolerant acidobacterium isolated from an organic soil layer in forested tundra, West Siberia.</title>
        <authorList>
            <person name="Oshkin I.Y."/>
            <person name="Kulichevskaya I.S."/>
            <person name="Rijpstra W.I.C."/>
            <person name="Sinninghe Damste J.S."/>
            <person name="Rakitin A.L."/>
            <person name="Ravin N.V."/>
            <person name="Dedysh S.N."/>
        </authorList>
    </citation>
    <scope>NUCLEOTIDE SEQUENCE [LARGE SCALE GENOMIC DNA]</scope>
    <source>
        <strain evidence="4">AF10</strain>
    </source>
</reference>
<keyword evidence="4" id="KW-1185">Reference proteome</keyword>
<dbReference type="Gene3D" id="3.40.50.850">
    <property type="entry name" value="Isochorismatase-like"/>
    <property type="match status" value="1"/>
</dbReference>
<sequence length="117" mass="12957">MLPDSEDYFVLKPMHSAFYMTPLEVLLQHLQVETLILTGLTSNSCITVTAHDANMRGFDIYVPPDCSCARNPKEHTDALTQLEAMAGANLRRSTSLVLPGLIRAAQMSQHVDKTLLD</sequence>
<evidence type="ECO:0000256" key="1">
    <source>
        <dbReference type="ARBA" id="ARBA00022801"/>
    </source>
</evidence>
<proteinExistence type="predicted"/>
<dbReference type="InterPro" id="IPR036380">
    <property type="entry name" value="Isochorismatase-like_sf"/>
</dbReference>
<evidence type="ECO:0000259" key="2">
    <source>
        <dbReference type="Pfam" id="PF00857"/>
    </source>
</evidence>
<dbReference type="Proteomes" id="UP000289437">
    <property type="component" value="Unassembled WGS sequence"/>
</dbReference>
<dbReference type="OrthoDB" id="4305745at2"/>
<name>A0A4Q0SSS8_9BACT</name>
<dbReference type="InterPro" id="IPR050272">
    <property type="entry name" value="Isochorismatase-like_hydrls"/>
</dbReference>
<keyword evidence="1" id="KW-0378">Hydrolase</keyword>
<dbReference type="PANTHER" id="PTHR43540:SF6">
    <property type="entry name" value="ISOCHORISMATASE-LIKE DOMAIN-CONTAINING PROTEIN"/>
    <property type="match status" value="1"/>
</dbReference>
<dbReference type="GO" id="GO:0016787">
    <property type="term" value="F:hydrolase activity"/>
    <property type="evidence" value="ECO:0007669"/>
    <property type="project" value="UniProtKB-KW"/>
</dbReference>
<dbReference type="InterPro" id="IPR000868">
    <property type="entry name" value="Isochorismatase-like_dom"/>
</dbReference>
<evidence type="ECO:0000313" key="3">
    <source>
        <dbReference type="EMBL" id="RXH53983.1"/>
    </source>
</evidence>
<dbReference type="Pfam" id="PF00857">
    <property type="entry name" value="Isochorismatase"/>
    <property type="match status" value="1"/>
</dbReference>